<accession>A0A0G0VWY6</accession>
<keyword evidence="1" id="KW-0812">Transmembrane</keyword>
<keyword evidence="1" id="KW-0472">Membrane</keyword>
<feature type="transmembrane region" description="Helical" evidence="1">
    <location>
        <begin position="20"/>
        <end position="41"/>
    </location>
</feature>
<dbReference type="EMBL" id="LCBF01000048">
    <property type="protein sequence ID" value="KKS05360.1"/>
    <property type="molecule type" value="Genomic_DNA"/>
</dbReference>
<dbReference type="Proteomes" id="UP000034544">
    <property type="component" value="Unassembled WGS sequence"/>
</dbReference>
<evidence type="ECO:0000313" key="3">
    <source>
        <dbReference type="Proteomes" id="UP000034544"/>
    </source>
</evidence>
<gene>
    <name evidence="2" type="ORF">UU59_C0048G0011</name>
</gene>
<keyword evidence="1" id="KW-1133">Transmembrane helix</keyword>
<dbReference type="AlphaFoldDB" id="A0A0G0VWY6"/>
<protein>
    <submittedName>
        <fullName evidence="2">Uncharacterized protein</fullName>
    </submittedName>
</protein>
<evidence type="ECO:0000313" key="2">
    <source>
        <dbReference type="EMBL" id="KKS05360.1"/>
    </source>
</evidence>
<name>A0A0G0VWY6_UNCKA</name>
<comment type="caution">
    <text evidence="2">The sequence shown here is derived from an EMBL/GenBank/DDBJ whole genome shotgun (WGS) entry which is preliminary data.</text>
</comment>
<organism evidence="2 3">
    <name type="scientific">candidate division WWE3 bacterium GW2011_GWE1_41_27</name>
    <dbReference type="NCBI Taxonomy" id="1619131"/>
    <lineage>
        <taxon>Bacteria</taxon>
        <taxon>Katanobacteria</taxon>
    </lineage>
</organism>
<proteinExistence type="predicted"/>
<evidence type="ECO:0000256" key="1">
    <source>
        <dbReference type="SAM" id="Phobius"/>
    </source>
</evidence>
<reference evidence="2 3" key="1">
    <citation type="journal article" date="2015" name="Nature">
        <title>rRNA introns, odd ribosomes, and small enigmatic genomes across a large radiation of phyla.</title>
        <authorList>
            <person name="Brown C.T."/>
            <person name="Hug L.A."/>
            <person name="Thomas B.C."/>
            <person name="Sharon I."/>
            <person name="Castelle C.J."/>
            <person name="Singh A."/>
            <person name="Wilkins M.J."/>
            <person name="Williams K.H."/>
            <person name="Banfield J.F."/>
        </authorList>
    </citation>
    <scope>NUCLEOTIDE SEQUENCE [LARGE SCALE GENOMIC DNA]</scope>
</reference>
<sequence>MENVVNNPAPVQEKGDEGGTGFLIGALILIIFVGVLLYFGIPAIKNMGPLQVNVPAPEVKVVVPDNVNVTTTPTAPTTPTE</sequence>